<dbReference type="SMART" id="SM00631">
    <property type="entry name" value="Zn_pept"/>
    <property type="match status" value="1"/>
</dbReference>
<dbReference type="PANTHER" id="PTHR11532:SF84">
    <property type="entry name" value="CARBOXYPEPTIDASE M"/>
    <property type="match status" value="1"/>
</dbReference>
<evidence type="ECO:0000256" key="4">
    <source>
        <dbReference type="ARBA" id="ARBA00022723"/>
    </source>
</evidence>
<dbReference type="EMBL" id="AMQN01007197">
    <property type="status" value="NOT_ANNOTATED_CDS"/>
    <property type="molecule type" value="Genomic_DNA"/>
</dbReference>
<evidence type="ECO:0000313" key="12">
    <source>
        <dbReference type="Proteomes" id="UP000014760"/>
    </source>
</evidence>
<dbReference type="InterPro" id="IPR000834">
    <property type="entry name" value="Peptidase_M14"/>
</dbReference>
<dbReference type="Proteomes" id="UP000014760">
    <property type="component" value="Unassembled WGS sequence"/>
</dbReference>
<keyword evidence="3" id="KW-0121">Carboxypeptidase</keyword>
<comment type="cofactor">
    <cofactor evidence="1">
        <name>Zn(2+)</name>
        <dbReference type="ChEBI" id="CHEBI:29105"/>
    </cofactor>
</comment>
<evidence type="ECO:0000256" key="5">
    <source>
        <dbReference type="ARBA" id="ARBA00022801"/>
    </source>
</evidence>
<dbReference type="PROSITE" id="PS52035">
    <property type="entry name" value="PEPTIDASE_M14"/>
    <property type="match status" value="1"/>
</dbReference>
<sequence>MVSMNPDGYNRSIEEVGLNGGACYGYVGRYNKNRVDLNRNFPDYFTPNQDKREPETVAVMDWIARNPFILCANLHGGALVANYPYDNYANANVLPNYSATKDDDVFRYLARKFSFSHQNMFLGVPCSSNEQGFPKGITNGAAWYPVGGGMQDFSYIVGNCMELTLEIGCCKFPHDDEIERNWIANKDALINYLMSVHMGVKGTVRDEETKRPIERALVSIENRDHPRFTTEHGEFWRLLLPKTYTLQVNGQEMCRWMTTLSFRSLQTNTMQWRWSSLWEVQLQPLKFG</sequence>
<dbReference type="PANTHER" id="PTHR11532">
    <property type="entry name" value="PROTEASE M14 CARBOXYPEPTIDASE"/>
    <property type="match status" value="1"/>
</dbReference>
<feature type="domain" description="Peptidase M14" evidence="9">
    <location>
        <begin position="1"/>
        <end position="196"/>
    </location>
</feature>
<dbReference type="GO" id="GO:0008270">
    <property type="term" value="F:zinc ion binding"/>
    <property type="evidence" value="ECO:0007669"/>
    <property type="project" value="InterPro"/>
</dbReference>
<dbReference type="STRING" id="283909.R7UUP3"/>
<dbReference type="Gene3D" id="3.40.630.10">
    <property type="entry name" value="Zn peptidases"/>
    <property type="match status" value="1"/>
</dbReference>
<organism evidence="10">
    <name type="scientific">Capitella teleta</name>
    <name type="common">Polychaete worm</name>
    <dbReference type="NCBI Taxonomy" id="283909"/>
    <lineage>
        <taxon>Eukaryota</taxon>
        <taxon>Metazoa</taxon>
        <taxon>Spiralia</taxon>
        <taxon>Lophotrochozoa</taxon>
        <taxon>Annelida</taxon>
        <taxon>Polychaeta</taxon>
        <taxon>Sedentaria</taxon>
        <taxon>Scolecida</taxon>
        <taxon>Capitellidae</taxon>
        <taxon>Capitella</taxon>
    </lineage>
</organism>
<feature type="active site" description="Proton donor/acceptor" evidence="8">
    <location>
        <position position="166"/>
    </location>
</feature>
<evidence type="ECO:0000256" key="7">
    <source>
        <dbReference type="ARBA" id="ARBA00023180"/>
    </source>
</evidence>
<keyword evidence="6" id="KW-0862">Zinc</keyword>
<evidence type="ECO:0000256" key="3">
    <source>
        <dbReference type="ARBA" id="ARBA00022645"/>
    </source>
</evidence>
<dbReference type="GO" id="GO:0004181">
    <property type="term" value="F:metallocarboxypeptidase activity"/>
    <property type="evidence" value="ECO:0007669"/>
    <property type="project" value="InterPro"/>
</dbReference>
<dbReference type="Pfam" id="PF13620">
    <property type="entry name" value="CarboxypepD_reg"/>
    <property type="match status" value="1"/>
</dbReference>
<evidence type="ECO:0000256" key="8">
    <source>
        <dbReference type="PROSITE-ProRule" id="PRU01379"/>
    </source>
</evidence>
<dbReference type="OrthoDB" id="10249045at2759"/>
<dbReference type="SUPFAM" id="SSF53187">
    <property type="entry name" value="Zn-dependent exopeptidases"/>
    <property type="match status" value="1"/>
</dbReference>
<dbReference type="PROSITE" id="PS00133">
    <property type="entry name" value="CARBOXYPEPT_ZN_2"/>
    <property type="match status" value="1"/>
</dbReference>
<dbReference type="Gene3D" id="2.60.40.1120">
    <property type="entry name" value="Carboxypeptidase-like, regulatory domain"/>
    <property type="match status" value="1"/>
</dbReference>
<dbReference type="AlphaFoldDB" id="R7UUP3"/>
<keyword evidence="12" id="KW-1185">Reference proteome</keyword>
<keyword evidence="3" id="KW-0645">Protease</keyword>
<evidence type="ECO:0000256" key="1">
    <source>
        <dbReference type="ARBA" id="ARBA00001947"/>
    </source>
</evidence>
<name>R7UUP3_CAPTE</name>
<gene>
    <name evidence="10" type="ORF">CAPTEDRAFT_228238</name>
</gene>
<protein>
    <recommendedName>
        <fullName evidence="9">Peptidase M14 domain-containing protein</fullName>
    </recommendedName>
</protein>
<dbReference type="EMBL" id="KB300180">
    <property type="protein sequence ID" value="ELU07081.1"/>
    <property type="molecule type" value="Genomic_DNA"/>
</dbReference>
<evidence type="ECO:0000313" key="11">
    <source>
        <dbReference type="EnsemblMetazoa" id="CapteP228238"/>
    </source>
</evidence>
<reference evidence="10 12" key="2">
    <citation type="journal article" date="2013" name="Nature">
        <title>Insights into bilaterian evolution from three spiralian genomes.</title>
        <authorList>
            <person name="Simakov O."/>
            <person name="Marletaz F."/>
            <person name="Cho S.J."/>
            <person name="Edsinger-Gonzales E."/>
            <person name="Havlak P."/>
            <person name="Hellsten U."/>
            <person name="Kuo D.H."/>
            <person name="Larsson T."/>
            <person name="Lv J."/>
            <person name="Arendt D."/>
            <person name="Savage R."/>
            <person name="Osoegawa K."/>
            <person name="de Jong P."/>
            <person name="Grimwood J."/>
            <person name="Chapman J.A."/>
            <person name="Shapiro H."/>
            <person name="Aerts A."/>
            <person name="Otillar R.P."/>
            <person name="Terry A.Y."/>
            <person name="Boore J.L."/>
            <person name="Grigoriev I.V."/>
            <person name="Lindberg D.R."/>
            <person name="Seaver E.C."/>
            <person name="Weisblat D.A."/>
            <person name="Putnam N.H."/>
            <person name="Rokhsar D.S."/>
        </authorList>
    </citation>
    <scope>NUCLEOTIDE SEQUENCE</scope>
    <source>
        <strain evidence="10 12">I ESC-2004</strain>
    </source>
</reference>
<dbReference type="GO" id="GO:0016485">
    <property type="term" value="P:protein processing"/>
    <property type="evidence" value="ECO:0007669"/>
    <property type="project" value="TreeGrafter"/>
</dbReference>
<dbReference type="SUPFAM" id="SSF49464">
    <property type="entry name" value="Carboxypeptidase regulatory domain-like"/>
    <property type="match status" value="1"/>
</dbReference>
<evidence type="ECO:0000256" key="6">
    <source>
        <dbReference type="ARBA" id="ARBA00022833"/>
    </source>
</evidence>
<accession>R7UUP3</accession>
<evidence type="ECO:0000256" key="2">
    <source>
        <dbReference type="ARBA" id="ARBA00005988"/>
    </source>
</evidence>
<dbReference type="EnsemblMetazoa" id="CapteT228238">
    <property type="protein sequence ID" value="CapteP228238"/>
    <property type="gene ID" value="CapteG228238"/>
</dbReference>
<dbReference type="GO" id="GO:0006518">
    <property type="term" value="P:peptide metabolic process"/>
    <property type="evidence" value="ECO:0007669"/>
    <property type="project" value="TreeGrafter"/>
</dbReference>
<keyword evidence="5" id="KW-0378">Hydrolase</keyword>
<dbReference type="InterPro" id="IPR050753">
    <property type="entry name" value="Peptidase_M14_domain"/>
</dbReference>
<dbReference type="GO" id="GO:0005615">
    <property type="term" value="C:extracellular space"/>
    <property type="evidence" value="ECO:0007669"/>
    <property type="project" value="TreeGrafter"/>
</dbReference>
<reference evidence="12" key="1">
    <citation type="submission" date="2012-12" db="EMBL/GenBank/DDBJ databases">
        <authorList>
            <person name="Hellsten U."/>
            <person name="Grimwood J."/>
            <person name="Chapman J.A."/>
            <person name="Shapiro H."/>
            <person name="Aerts A."/>
            <person name="Otillar R.P."/>
            <person name="Terry A.Y."/>
            <person name="Boore J.L."/>
            <person name="Simakov O."/>
            <person name="Marletaz F."/>
            <person name="Cho S.-J."/>
            <person name="Edsinger-Gonzales E."/>
            <person name="Havlak P."/>
            <person name="Kuo D.-H."/>
            <person name="Larsson T."/>
            <person name="Lv J."/>
            <person name="Arendt D."/>
            <person name="Savage R."/>
            <person name="Osoegawa K."/>
            <person name="de Jong P."/>
            <person name="Lindberg D.R."/>
            <person name="Seaver E.C."/>
            <person name="Weisblat D.A."/>
            <person name="Putnam N.H."/>
            <person name="Grigoriev I.V."/>
            <person name="Rokhsar D.S."/>
        </authorList>
    </citation>
    <scope>NUCLEOTIDE SEQUENCE</scope>
    <source>
        <strain evidence="12">I ESC-2004</strain>
    </source>
</reference>
<dbReference type="InterPro" id="IPR057247">
    <property type="entry name" value="CARBOXYPEPT_ZN_2"/>
</dbReference>
<keyword evidence="7" id="KW-0325">Glycoprotein</keyword>
<comment type="similarity">
    <text evidence="2 8">Belongs to the peptidase M14 family.</text>
</comment>
<dbReference type="CDD" id="cd11308">
    <property type="entry name" value="Peptidase_M14NE-CP-C_like"/>
    <property type="match status" value="1"/>
</dbReference>
<evidence type="ECO:0000313" key="10">
    <source>
        <dbReference type="EMBL" id="ELU07081.1"/>
    </source>
</evidence>
<proteinExistence type="inferred from homology"/>
<evidence type="ECO:0000259" key="9">
    <source>
        <dbReference type="PROSITE" id="PS52035"/>
    </source>
</evidence>
<dbReference type="PRINTS" id="PR00765">
    <property type="entry name" value="CRBOXYPTASEA"/>
</dbReference>
<dbReference type="OMA" id="YIFAGCP"/>
<keyword evidence="4" id="KW-0479">Metal-binding</keyword>
<dbReference type="Pfam" id="PF00246">
    <property type="entry name" value="Peptidase_M14"/>
    <property type="match status" value="1"/>
</dbReference>
<reference evidence="11" key="3">
    <citation type="submission" date="2015-06" db="UniProtKB">
        <authorList>
            <consortium name="EnsemblMetazoa"/>
        </authorList>
    </citation>
    <scope>IDENTIFICATION</scope>
</reference>
<dbReference type="HOGENOM" id="CLU_006722_1_0_1"/>
<dbReference type="InterPro" id="IPR008969">
    <property type="entry name" value="CarboxyPept-like_regulatory"/>
</dbReference>